<evidence type="ECO:0000313" key="1">
    <source>
        <dbReference type="EMBL" id="AGB02496.1"/>
    </source>
</evidence>
<dbReference type="OrthoDB" id="113823at2157"/>
<dbReference type="GeneID" id="25397806"/>
<gene>
    <name evidence="1" type="ordered locus">Metfor_1462</name>
</gene>
<name>L0HFB9_METFS</name>
<dbReference type="GO" id="GO:0016787">
    <property type="term" value="F:hydrolase activity"/>
    <property type="evidence" value="ECO:0007669"/>
    <property type="project" value="UniProtKB-KW"/>
</dbReference>
<dbReference type="InterPro" id="IPR009097">
    <property type="entry name" value="Cyclic_Pdiesterase"/>
</dbReference>
<dbReference type="SUPFAM" id="SSF56300">
    <property type="entry name" value="Metallo-dependent phosphatases"/>
    <property type="match status" value="1"/>
</dbReference>
<keyword evidence="1" id="KW-0378">Hydrolase</keyword>
<evidence type="ECO:0000313" key="2">
    <source>
        <dbReference type="Proteomes" id="UP000010824"/>
    </source>
</evidence>
<dbReference type="Pfam" id="PF13563">
    <property type="entry name" value="2_5_RNA_ligase2"/>
    <property type="match status" value="1"/>
</dbReference>
<dbReference type="eggNOG" id="arCOG01154">
    <property type="taxonomic scope" value="Archaea"/>
</dbReference>
<dbReference type="HOGENOM" id="CLU_049846_0_0_2"/>
<dbReference type="SUPFAM" id="SSF55144">
    <property type="entry name" value="LigT-like"/>
    <property type="match status" value="1"/>
</dbReference>
<keyword evidence="2" id="KW-1185">Reference proteome</keyword>
<reference evidence="2" key="1">
    <citation type="submission" date="2011-12" db="EMBL/GenBank/DDBJ databases">
        <title>Complete sequence of Methanoregula formicicum SMSP.</title>
        <authorList>
            <person name="Lucas S."/>
            <person name="Han J."/>
            <person name="Lapidus A."/>
            <person name="Cheng J.-F."/>
            <person name="Goodwin L."/>
            <person name="Pitluck S."/>
            <person name="Peters L."/>
            <person name="Ovchinnikova G."/>
            <person name="Teshima H."/>
            <person name="Detter J.C."/>
            <person name="Han C."/>
            <person name="Tapia R."/>
            <person name="Land M."/>
            <person name="Hauser L."/>
            <person name="Kyrpides N."/>
            <person name="Ivanova N."/>
            <person name="Pagani I."/>
            <person name="Imachi H."/>
            <person name="Tamaki H."/>
            <person name="Sekiguchi Y."/>
            <person name="Kamagata Y."/>
            <person name="Cadillo-Quiroz H."/>
            <person name="Zinder S."/>
            <person name="Liu W.-T."/>
            <person name="Woyke T."/>
        </authorList>
    </citation>
    <scope>NUCLEOTIDE SEQUENCE [LARGE SCALE GENOMIC DNA]</scope>
    <source>
        <strain evidence="2">DSM 22288 / NBRC 105244 / SMSP</strain>
    </source>
</reference>
<dbReference type="InterPro" id="IPR029052">
    <property type="entry name" value="Metallo-depent_PP-like"/>
</dbReference>
<dbReference type="AlphaFoldDB" id="L0HFB9"/>
<dbReference type="InParanoid" id="L0HFB9"/>
<dbReference type="KEGG" id="mfo:Metfor_1462"/>
<reference evidence="1 2" key="2">
    <citation type="journal article" date="2014" name="Genome Announc.">
        <title>Complete Genome Sequence of Methanoregula formicica SMSPT, a Mesophilic Hydrogenotrophic Methanogen Isolated from a Methanogenic Upflow Anaerobic Sludge Blanket Reactor.</title>
        <authorList>
            <person name="Yamamoto K."/>
            <person name="Tamaki H."/>
            <person name="Cadillo-Quiroz H."/>
            <person name="Imachi H."/>
            <person name="Kyrpides N."/>
            <person name="Woyke T."/>
            <person name="Goodwin L."/>
            <person name="Zinder S.H."/>
            <person name="Kamagata Y."/>
            <person name="Liu W.T."/>
        </authorList>
    </citation>
    <scope>NUCLEOTIDE SEQUENCE [LARGE SCALE GENOMIC DNA]</scope>
    <source>
        <strain evidence="2">DSM 22288 / NBRC 105244 / SMSP</strain>
    </source>
</reference>
<dbReference type="EMBL" id="CP003167">
    <property type="protein sequence ID" value="AGB02496.1"/>
    <property type="molecule type" value="Genomic_DNA"/>
</dbReference>
<dbReference type="Gene3D" id="3.60.21.10">
    <property type="match status" value="1"/>
</dbReference>
<organism evidence="1 2">
    <name type="scientific">Methanoregula formicica (strain DSM 22288 / NBRC 105244 / SMSP)</name>
    <dbReference type="NCBI Taxonomy" id="593750"/>
    <lineage>
        <taxon>Archaea</taxon>
        <taxon>Methanobacteriati</taxon>
        <taxon>Methanobacteriota</taxon>
        <taxon>Stenosarchaea group</taxon>
        <taxon>Methanomicrobia</taxon>
        <taxon>Methanomicrobiales</taxon>
        <taxon>Methanoregulaceae</taxon>
        <taxon>Methanoregula</taxon>
    </lineage>
</organism>
<dbReference type="Gene3D" id="3.90.1140.10">
    <property type="entry name" value="Cyclic phosphodiesterase"/>
    <property type="match status" value="1"/>
</dbReference>
<sequence precursor="true">MDDIYLVEIRLGKTKQRIRKTASAIAGTARITRSLERHPHLTLFGPMELLPGVSRDQILDCIGSIAAGFDPIPFTLDRFEKRVGMHGSVIALSVRPSDSLKQLTAQIARALTPLTRSHNAWDGHPEQKWYHVTVANHLREQTAEKIFSALLESEAAAPPHNRQWGLFLWIRSLLEYYIHARFRPPHKPVLLDETGLRITVMNGDRILAEYDLLEKCWITGDLRHNSSRWEQTLERYRRNAGFELTTPCPADPGDILLIADLHLGHANIIPYCSRPFRAGDTVTMDRVLIGNWNARCTEHTKIFHIGDLCYGPHARPPQEYYTLLRGDAVFISGNHDRPDPGLAPFIFIEHEGMQFCLVHDPADAPEDFEGWVIHGHHHNNDLRNYPFIDVEHKRINVSAEVIGYVPASLSDICETIRDRAKTGMNDPVLVNYPYVS</sequence>
<dbReference type="Proteomes" id="UP000010824">
    <property type="component" value="Chromosome"/>
</dbReference>
<accession>L0HFB9</accession>
<dbReference type="STRING" id="593750.Metfor_1462"/>
<protein>
    <submittedName>
        <fullName evidence="1">Putative phosphoesterase or phosphohydrolase</fullName>
    </submittedName>
</protein>
<dbReference type="RefSeq" id="WP_015285459.1">
    <property type="nucleotide sequence ID" value="NC_019943.1"/>
</dbReference>
<proteinExistence type="predicted"/>